<evidence type="ECO:0000256" key="5">
    <source>
        <dbReference type="ARBA" id="ARBA00022840"/>
    </source>
</evidence>
<keyword evidence="2 8" id="KW-0808">Transferase</keyword>
<keyword evidence="12" id="KW-1185">Reference proteome</keyword>
<dbReference type="GO" id="GO:0005829">
    <property type="term" value="C:cytosol"/>
    <property type="evidence" value="ECO:0007669"/>
    <property type="project" value="TreeGrafter"/>
</dbReference>
<dbReference type="RefSeq" id="WP_098503519.1">
    <property type="nucleotide sequence ID" value="NZ_PDJQ01000001.1"/>
</dbReference>
<dbReference type="InterPro" id="IPR003136">
    <property type="entry name" value="Cytidylate_kin"/>
</dbReference>
<feature type="region of interest" description="Disordered" evidence="9">
    <location>
        <begin position="160"/>
        <end position="191"/>
    </location>
</feature>
<dbReference type="GO" id="GO:0015949">
    <property type="term" value="P:nucleobase-containing small molecule interconversion"/>
    <property type="evidence" value="ECO:0007669"/>
    <property type="project" value="TreeGrafter"/>
</dbReference>
<feature type="domain" description="Cytidylate kinase" evidence="10">
    <location>
        <begin position="11"/>
        <end position="219"/>
    </location>
</feature>
<dbReference type="GO" id="GO:0005524">
    <property type="term" value="F:ATP binding"/>
    <property type="evidence" value="ECO:0007669"/>
    <property type="project" value="UniProtKB-UniRule"/>
</dbReference>
<reference evidence="11 12" key="1">
    <citation type="submission" date="2017-09" db="EMBL/GenBank/DDBJ databases">
        <title>Sequencing the genomes of two abundant thermophiles in Great Basin hot springs: Thermocrinis jamiesonii and novel Chloroflexi Thermoflexus hugenholtzii.</title>
        <authorList>
            <person name="Hedlund B."/>
        </authorList>
    </citation>
    <scope>NUCLEOTIDE SEQUENCE [LARGE SCALE GENOMIC DNA]</scope>
    <source>
        <strain evidence="11 12">G233</strain>
    </source>
</reference>
<dbReference type="SUPFAM" id="SSF52540">
    <property type="entry name" value="P-loop containing nucleoside triphosphate hydrolases"/>
    <property type="match status" value="1"/>
</dbReference>
<dbReference type="CDD" id="cd02020">
    <property type="entry name" value="CMPK"/>
    <property type="match status" value="1"/>
</dbReference>
<dbReference type="PANTHER" id="PTHR21299:SF2">
    <property type="entry name" value="CYTIDYLATE KINASE"/>
    <property type="match status" value="1"/>
</dbReference>
<evidence type="ECO:0000256" key="9">
    <source>
        <dbReference type="SAM" id="MobiDB-lite"/>
    </source>
</evidence>
<dbReference type="EMBL" id="PDJQ01000001">
    <property type="protein sequence ID" value="PFG74108.1"/>
    <property type="molecule type" value="Genomic_DNA"/>
</dbReference>
<dbReference type="GO" id="GO:0036431">
    <property type="term" value="F:dCMP kinase activity"/>
    <property type="evidence" value="ECO:0007669"/>
    <property type="project" value="InterPro"/>
</dbReference>
<comment type="catalytic activity">
    <reaction evidence="7 8">
        <text>CMP + ATP = CDP + ADP</text>
        <dbReference type="Rhea" id="RHEA:11600"/>
        <dbReference type="ChEBI" id="CHEBI:30616"/>
        <dbReference type="ChEBI" id="CHEBI:58069"/>
        <dbReference type="ChEBI" id="CHEBI:60377"/>
        <dbReference type="ChEBI" id="CHEBI:456216"/>
        <dbReference type="EC" id="2.7.4.25"/>
    </reaction>
</comment>
<dbReference type="PANTHER" id="PTHR21299">
    <property type="entry name" value="CYTIDYLATE KINASE/PANTOATE-BETA-ALANINE LIGASE"/>
    <property type="match status" value="1"/>
</dbReference>
<dbReference type="EC" id="2.7.4.25" evidence="8"/>
<name>A0A2A9HE75_TEPT2</name>
<keyword evidence="4 8" id="KW-0418">Kinase</keyword>
<proteinExistence type="inferred from homology"/>
<sequence>MKQDACIPWPIAIDGPAASGKSSLGMALARRFGYLFLDTGLMYRAVTLAALEAGVPPEDAAAGEFARSLDIRAEAGAETRIFVGGRDVTGRLREPEVEHHVSAYSALPSVRAAMVAAQRAIAAQGPSILAGRDIGTVVLPDAPVKLFLEASPEARAARRSRQAHEWGMAQEAAEARRDIEQRDRLDSSRAASPLRPAADAVVIDTTDLTLEEVIRFALELLGCD</sequence>
<dbReference type="Pfam" id="PF02224">
    <property type="entry name" value="Cytidylate_kin"/>
    <property type="match status" value="1"/>
</dbReference>
<protein>
    <recommendedName>
        <fullName evidence="8">Cytidylate kinase</fullName>
        <shortName evidence="8">CK</shortName>
        <ecNumber evidence="8">2.7.4.25</ecNumber>
    </recommendedName>
    <alternativeName>
        <fullName evidence="8">Cytidine monophosphate kinase</fullName>
        <shortName evidence="8">CMP kinase</shortName>
    </alternativeName>
</protein>
<organism evidence="11 12">
    <name type="scientific">Tepidiforma thermophila (strain KCTC 52669 / CGMCC 1.13589 / G233)</name>
    <dbReference type="NCBI Taxonomy" id="2761530"/>
    <lineage>
        <taxon>Bacteria</taxon>
        <taxon>Bacillati</taxon>
        <taxon>Chloroflexota</taxon>
        <taxon>Tepidiformia</taxon>
        <taxon>Tepidiformales</taxon>
        <taxon>Tepidiformaceae</taxon>
        <taxon>Tepidiforma</taxon>
    </lineage>
</organism>
<evidence type="ECO:0000256" key="7">
    <source>
        <dbReference type="ARBA" id="ARBA00048478"/>
    </source>
</evidence>
<feature type="compositionally biased region" description="Basic and acidic residues" evidence="9">
    <location>
        <begin position="173"/>
        <end position="187"/>
    </location>
</feature>
<comment type="catalytic activity">
    <reaction evidence="6 8">
        <text>dCMP + ATP = dCDP + ADP</text>
        <dbReference type="Rhea" id="RHEA:25094"/>
        <dbReference type="ChEBI" id="CHEBI:30616"/>
        <dbReference type="ChEBI" id="CHEBI:57566"/>
        <dbReference type="ChEBI" id="CHEBI:58593"/>
        <dbReference type="ChEBI" id="CHEBI:456216"/>
        <dbReference type="EC" id="2.7.4.25"/>
    </reaction>
</comment>
<keyword evidence="3 8" id="KW-0547">Nucleotide-binding</keyword>
<dbReference type="GO" id="GO:0036430">
    <property type="term" value="F:CMP kinase activity"/>
    <property type="evidence" value="ECO:0007669"/>
    <property type="project" value="RHEA"/>
</dbReference>
<feature type="binding site" evidence="8">
    <location>
        <begin position="15"/>
        <end position="23"/>
    </location>
    <ligand>
        <name>ATP</name>
        <dbReference type="ChEBI" id="CHEBI:30616"/>
    </ligand>
</feature>
<dbReference type="AlphaFoldDB" id="A0A2A9HE75"/>
<evidence type="ECO:0000256" key="8">
    <source>
        <dbReference type="HAMAP-Rule" id="MF_00238"/>
    </source>
</evidence>
<evidence type="ECO:0000256" key="3">
    <source>
        <dbReference type="ARBA" id="ARBA00022741"/>
    </source>
</evidence>
<gene>
    <name evidence="8" type="primary">cmk</name>
    <name evidence="11" type="ORF">A9A59_1316</name>
</gene>
<dbReference type="InterPro" id="IPR027417">
    <property type="entry name" value="P-loop_NTPase"/>
</dbReference>
<evidence type="ECO:0000313" key="12">
    <source>
        <dbReference type="Proteomes" id="UP000223071"/>
    </source>
</evidence>
<evidence type="ECO:0000256" key="1">
    <source>
        <dbReference type="ARBA" id="ARBA00009427"/>
    </source>
</evidence>
<evidence type="ECO:0000259" key="10">
    <source>
        <dbReference type="Pfam" id="PF02224"/>
    </source>
</evidence>
<dbReference type="HAMAP" id="MF_00238">
    <property type="entry name" value="Cytidyl_kinase_type1"/>
    <property type="match status" value="1"/>
</dbReference>
<comment type="caution">
    <text evidence="11">The sequence shown here is derived from an EMBL/GenBank/DDBJ whole genome shotgun (WGS) entry which is preliminary data.</text>
</comment>
<dbReference type="GO" id="GO:0006220">
    <property type="term" value="P:pyrimidine nucleotide metabolic process"/>
    <property type="evidence" value="ECO:0007669"/>
    <property type="project" value="UniProtKB-UniRule"/>
</dbReference>
<accession>A0A2A9HE75</accession>
<dbReference type="Gene3D" id="3.40.50.300">
    <property type="entry name" value="P-loop containing nucleotide triphosphate hydrolases"/>
    <property type="match status" value="1"/>
</dbReference>
<dbReference type="NCBIfam" id="TIGR00017">
    <property type="entry name" value="cmk"/>
    <property type="match status" value="1"/>
</dbReference>
<keyword evidence="5 8" id="KW-0067">ATP-binding</keyword>
<evidence type="ECO:0000256" key="6">
    <source>
        <dbReference type="ARBA" id="ARBA00047615"/>
    </source>
</evidence>
<evidence type="ECO:0000256" key="4">
    <source>
        <dbReference type="ARBA" id="ARBA00022777"/>
    </source>
</evidence>
<comment type="similarity">
    <text evidence="1 8">Belongs to the cytidylate kinase family. Type 1 subfamily.</text>
</comment>
<comment type="subcellular location">
    <subcellularLocation>
        <location evidence="8">Cytoplasm</location>
    </subcellularLocation>
</comment>
<evidence type="ECO:0000313" key="11">
    <source>
        <dbReference type="EMBL" id="PFG74108.1"/>
    </source>
</evidence>
<keyword evidence="8" id="KW-0963">Cytoplasm</keyword>
<dbReference type="InterPro" id="IPR011994">
    <property type="entry name" value="Cytidylate_kinase_dom"/>
</dbReference>
<dbReference type="Proteomes" id="UP000223071">
    <property type="component" value="Unassembled WGS sequence"/>
</dbReference>
<evidence type="ECO:0000256" key="2">
    <source>
        <dbReference type="ARBA" id="ARBA00022679"/>
    </source>
</evidence>